<dbReference type="PANTHER" id="PTHR16146:SF46">
    <property type="entry name" value="INTELECTIN-1A-RELATED"/>
    <property type="match status" value="1"/>
</dbReference>
<dbReference type="STRING" id="62062.ENSHHUP00000012001"/>
<dbReference type="NCBIfam" id="NF040941">
    <property type="entry name" value="GGGWT_bact"/>
    <property type="match status" value="1"/>
</dbReference>
<dbReference type="GO" id="GO:0046872">
    <property type="term" value="F:metal ion binding"/>
    <property type="evidence" value="ECO:0007669"/>
    <property type="project" value="UniProtKB-KW"/>
</dbReference>
<evidence type="ECO:0000256" key="3">
    <source>
        <dbReference type="ARBA" id="ARBA00022837"/>
    </source>
</evidence>
<name>A0A4W5KJ07_9TELE</name>
<organism evidence="7 8">
    <name type="scientific">Hucho hucho</name>
    <name type="common">huchen</name>
    <dbReference type="NCBI Taxonomy" id="62062"/>
    <lineage>
        <taxon>Eukaryota</taxon>
        <taxon>Metazoa</taxon>
        <taxon>Chordata</taxon>
        <taxon>Craniata</taxon>
        <taxon>Vertebrata</taxon>
        <taxon>Euteleostomi</taxon>
        <taxon>Actinopterygii</taxon>
        <taxon>Neopterygii</taxon>
        <taxon>Teleostei</taxon>
        <taxon>Protacanthopterygii</taxon>
        <taxon>Salmoniformes</taxon>
        <taxon>Salmonidae</taxon>
        <taxon>Salmoninae</taxon>
        <taxon>Hucho</taxon>
    </lineage>
</organism>
<dbReference type="Gene3D" id="3.90.215.10">
    <property type="entry name" value="Gamma Fibrinogen, chain A, domain 1"/>
    <property type="match status" value="1"/>
</dbReference>
<proteinExistence type="predicted"/>
<keyword evidence="8" id="KW-1185">Reference proteome</keyword>
<reference evidence="8" key="1">
    <citation type="submission" date="2018-06" db="EMBL/GenBank/DDBJ databases">
        <title>Genome assembly of Danube salmon.</title>
        <authorList>
            <person name="Macqueen D.J."/>
            <person name="Gundappa M.K."/>
        </authorList>
    </citation>
    <scope>NUCLEOTIDE SEQUENCE [LARGE SCALE GENOMIC DNA]</scope>
</reference>
<protein>
    <recommendedName>
        <fullName evidence="9">Fibrinogen C-terminal domain-containing protein</fullName>
    </recommendedName>
</protein>
<dbReference type="GO" id="GO:0070492">
    <property type="term" value="F:oligosaccharide binding"/>
    <property type="evidence" value="ECO:0007669"/>
    <property type="project" value="TreeGrafter"/>
</dbReference>
<keyword evidence="3" id="KW-0106">Calcium</keyword>
<dbReference type="InterPro" id="IPR036056">
    <property type="entry name" value="Fibrinogen-like_C"/>
</dbReference>
<evidence type="ECO:0000256" key="4">
    <source>
        <dbReference type="ARBA" id="ARBA00023157"/>
    </source>
</evidence>
<reference evidence="7" key="3">
    <citation type="submission" date="2025-09" db="UniProtKB">
        <authorList>
            <consortium name="Ensembl"/>
        </authorList>
    </citation>
    <scope>IDENTIFICATION</scope>
</reference>
<evidence type="ECO:0000256" key="6">
    <source>
        <dbReference type="SAM" id="Phobius"/>
    </source>
</evidence>
<keyword evidence="6" id="KW-0472">Membrane</keyword>
<keyword evidence="6" id="KW-1133">Transmembrane helix</keyword>
<dbReference type="SUPFAM" id="SSF56496">
    <property type="entry name" value="Fibrinogen C-terminal domain-like"/>
    <property type="match status" value="1"/>
</dbReference>
<dbReference type="PANTHER" id="PTHR16146">
    <property type="entry name" value="INTELECTIN"/>
    <property type="match status" value="1"/>
</dbReference>
<evidence type="ECO:0000256" key="2">
    <source>
        <dbReference type="ARBA" id="ARBA00022734"/>
    </source>
</evidence>
<dbReference type="GeneTree" id="ENSGT00940000154757"/>
<keyword evidence="6" id="KW-0812">Transmembrane</keyword>
<dbReference type="GO" id="GO:0005615">
    <property type="term" value="C:extracellular space"/>
    <property type="evidence" value="ECO:0007669"/>
    <property type="project" value="TreeGrafter"/>
</dbReference>
<keyword evidence="4" id="KW-1015">Disulfide bond</keyword>
<evidence type="ECO:0000256" key="5">
    <source>
        <dbReference type="SAM" id="MobiDB-lite"/>
    </source>
</evidence>
<dbReference type="AlphaFoldDB" id="A0A4W5KJ07"/>
<evidence type="ECO:0000313" key="8">
    <source>
        <dbReference type="Proteomes" id="UP000314982"/>
    </source>
</evidence>
<sequence length="264" mass="29045">MYGKCTVGDRWSSQQGDNINNPGGDGNWENTATFGTAEGATSDDFKAYRLKIFKYVLVNILLCVLDGIYYLTTASGAEYQTFCDMTTAGGGWTLVASVHENNMYGKCTVGDRWSSQQGDNINNPGGDGNWENTATFGTAEGATSDDFKFRDFNLFNGHTLCAHLRLRFRSNVVFFDQIQCEFEPGFITFRTINTERAALAICSGVKPTGCNNEHYCIGGGGHFPEDSPKQCGDFSSFDWNGYGTNTGWSSSKEITEAAVLLFYR</sequence>
<feature type="transmembrane region" description="Helical" evidence="6">
    <location>
        <begin position="52"/>
        <end position="71"/>
    </location>
</feature>
<feature type="region of interest" description="Disordered" evidence="5">
    <location>
        <begin position="1"/>
        <end position="26"/>
    </location>
</feature>
<reference evidence="7" key="2">
    <citation type="submission" date="2025-08" db="UniProtKB">
        <authorList>
            <consortium name="Ensembl"/>
        </authorList>
    </citation>
    <scope>IDENTIFICATION</scope>
</reference>
<dbReference type="Proteomes" id="UP000314982">
    <property type="component" value="Unassembled WGS sequence"/>
</dbReference>
<dbReference type="Ensembl" id="ENSHHUT00000012376.1">
    <property type="protein sequence ID" value="ENSHHUP00000012001.1"/>
    <property type="gene ID" value="ENSHHUG00000007329.1"/>
</dbReference>
<accession>A0A4W5KJ07</accession>
<keyword evidence="1" id="KW-0479">Metal-binding</keyword>
<evidence type="ECO:0000256" key="1">
    <source>
        <dbReference type="ARBA" id="ARBA00022723"/>
    </source>
</evidence>
<evidence type="ECO:0008006" key="9">
    <source>
        <dbReference type="Google" id="ProtNLM"/>
    </source>
</evidence>
<dbReference type="InterPro" id="IPR014716">
    <property type="entry name" value="Fibrinogen_a/b/g_C_1"/>
</dbReference>
<keyword evidence="2" id="KW-0430">Lectin</keyword>
<evidence type="ECO:0000313" key="7">
    <source>
        <dbReference type="Ensembl" id="ENSHHUP00000012001.1"/>
    </source>
</evidence>